<organism evidence="1">
    <name type="scientific">marine sediment metagenome</name>
    <dbReference type="NCBI Taxonomy" id="412755"/>
    <lineage>
        <taxon>unclassified sequences</taxon>
        <taxon>metagenomes</taxon>
        <taxon>ecological metagenomes</taxon>
    </lineage>
</organism>
<dbReference type="EMBL" id="LAZR01047827">
    <property type="protein sequence ID" value="KKK93318.1"/>
    <property type="molecule type" value="Genomic_DNA"/>
</dbReference>
<reference evidence="1" key="1">
    <citation type="journal article" date="2015" name="Nature">
        <title>Complex archaea that bridge the gap between prokaryotes and eukaryotes.</title>
        <authorList>
            <person name="Spang A."/>
            <person name="Saw J.H."/>
            <person name="Jorgensen S.L."/>
            <person name="Zaremba-Niedzwiedzka K."/>
            <person name="Martijn J."/>
            <person name="Lind A.E."/>
            <person name="van Eijk R."/>
            <person name="Schleper C."/>
            <person name="Guy L."/>
            <person name="Ettema T.J."/>
        </authorList>
    </citation>
    <scope>NUCLEOTIDE SEQUENCE</scope>
</reference>
<gene>
    <name evidence="1" type="ORF">LCGC14_2694110</name>
</gene>
<proteinExistence type="predicted"/>
<name>A0A0F8ZHQ7_9ZZZZ</name>
<comment type="caution">
    <text evidence="1">The sequence shown here is derived from an EMBL/GenBank/DDBJ whole genome shotgun (WGS) entry which is preliminary data.</text>
</comment>
<accession>A0A0F8ZHQ7</accession>
<sequence length="36" mass="4172">KAATKKEVKSARDLTYKAHATHMKNHYIGEIKSYHD</sequence>
<dbReference type="AlphaFoldDB" id="A0A0F8ZHQ7"/>
<protein>
    <submittedName>
        <fullName evidence="1">Uncharacterized protein</fullName>
    </submittedName>
</protein>
<evidence type="ECO:0000313" key="1">
    <source>
        <dbReference type="EMBL" id="KKK93318.1"/>
    </source>
</evidence>
<feature type="non-terminal residue" evidence="1">
    <location>
        <position position="1"/>
    </location>
</feature>